<organism evidence="1 2">
    <name type="scientific">Racocetra persica</name>
    <dbReference type="NCBI Taxonomy" id="160502"/>
    <lineage>
        <taxon>Eukaryota</taxon>
        <taxon>Fungi</taxon>
        <taxon>Fungi incertae sedis</taxon>
        <taxon>Mucoromycota</taxon>
        <taxon>Glomeromycotina</taxon>
        <taxon>Glomeromycetes</taxon>
        <taxon>Diversisporales</taxon>
        <taxon>Gigasporaceae</taxon>
        <taxon>Racocetra</taxon>
    </lineage>
</organism>
<sequence>AFKEEKDEKRIKDKTSNNNTNIVSNVLTSSPTQENNNQLNVEKKLPSIPKPLNRAKSQKEEIIADDSCNEDNETIYVESQDEEGMDDNESTSSKGRRSSFVGSIKVVEFNGDRPNAEENVQKLEDFLQIEIQNTNVDNSTLDSKAKKRQSLTMKFYTGSQRQSNDSSGRNSLIDALTKIIGKQELAISEDEGGVSEALEALERKSIEIENHENESLVKEDSTIGEDSTTTGQDSTTLGPDSTTIGQDSYKKSPQPSIIYSTPSSPATPTKETVSDMNLKHYSDNGQYVNDNDLKVDDLGISISNGYQDNKNFNELDDNVTNEQSVEEQVNEECVMDDVVTMTVILERTLLAYKKVSSPASKNESMAKLISDSLNGMMDDINKSLKENEEQTNDQVYESTKSQINVPEIIEPGHDTYHDEGDLEPTILYGTVSGDHERYTQNLLEKYSDLLVKMVEEKLDARTKINEESTSNTQSSINDNTSSIPAVNGKYTKPTKGGMIPVMRNKVRK</sequence>
<accession>A0ACA9N7V7</accession>
<keyword evidence="2" id="KW-1185">Reference proteome</keyword>
<dbReference type="EMBL" id="CAJVQC010012100">
    <property type="protein sequence ID" value="CAG8634676.1"/>
    <property type="molecule type" value="Genomic_DNA"/>
</dbReference>
<proteinExistence type="predicted"/>
<protein>
    <submittedName>
        <fullName evidence="1">8519_t:CDS:1</fullName>
    </submittedName>
</protein>
<name>A0ACA9N7V7_9GLOM</name>
<reference evidence="1" key="1">
    <citation type="submission" date="2021-06" db="EMBL/GenBank/DDBJ databases">
        <authorList>
            <person name="Kallberg Y."/>
            <person name="Tangrot J."/>
            <person name="Rosling A."/>
        </authorList>
    </citation>
    <scope>NUCLEOTIDE SEQUENCE</scope>
    <source>
        <strain evidence="1">MA461A</strain>
    </source>
</reference>
<comment type="caution">
    <text evidence="1">The sequence shown here is derived from an EMBL/GenBank/DDBJ whole genome shotgun (WGS) entry which is preliminary data.</text>
</comment>
<gene>
    <name evidence="1" type="ORF">RPERSI_LOCUS7246</name>
</gene>
<evidence type="ECO:0000313" key="2">
    <source>
        <dbReference type="Proteomes" id="UP000789920"/>
    </source>
</evidence>
<feature type="non-terminal residue" evidence="1">
    <location>
        <position position="1"/>
    </location>
</feature>
<evidence type="ECO:0000313" key="1">
    <source>
        <dbReference type="EMBL" id="CAG8634676.1"/>
    </source>
</evidence>
<dbReference type="Proteomes" id="UP000789920">
    <property type="component" value="Unassembled WGS sequence"/>
</dbReference>